<evidence type="ECO:0000256" key="3">
    <source>
        <dbReference type="ARBA" id="ARBA00022777"/>
    </source>
</evidence>
<dbReference type="GO" id="GO:0031388">
    <property type="term" value="P:organic acid phosphorylation"/>
    <property type="evidence" value="ECO:0007669"/>
    <property type="project" value="UniProtKB-UniRule"/>
</dbReference>
<keyword evidence="6" id="KW-1185">Reference proteome</keyword>
<protein>
    <submittedName>
        <fullName evidence="5">Glycerate kinase</fullName>
    </submittedName>
</protein>
<dbReference type="STRING" id="31958.SD37_29545"/>
<dbReference type="PANTHER" id="PTHR21599">
    <property type="entry name" value="GLYCERATE KINASE"/>
    <property type="match status" value="1"/>
</dbReference>
<sequence length="375" mass="37375">MTRVVIAPDKFKGSLTAVEAAAAIAHGVRDALPEAEVSACPVADGGEGTLDVLVAAGGRLVEVPVRGPLEDTVDARYVLLDGTAYIESARACGIEFIEPSPEVALAAHTWGVGELLAHALDNGARRLVLTVGGTASTDGGAGMLAALGAGVFDAFGAPVGLGGGTLGRVASAELGPVRERLGSVRVAVATDVTNPLLGPRGAAAVFGPQKGAGPREVEQLDGALARWAQALRNAGTPDVSDIPGAGAGGGVAAGAIAGLGATVESGFQLIAGLTGVAGAIERADLVITGEGSLDEQSLDGKAPAGIAARAKEHSVPLMVLAGRIQLDETQLAGLGVVGSAALIDHAPSLDHARAHAAELLRERTGELVRAWARTY</sequence>
<dbReference type="InterPro" id="IPR018193">
    <property type="entry name" value="Glyc_kinase_flavodox-like_fold"/>
</dbReference>
<keyword evidence="3 4" id="KW-0418">Kinase</keyword>
<dbReference type="KEGG" id="aori:SD37_29545"/>
<reference evidence="5 6" key="1">
    <citation type="journal article" date="2015" name="Genome Announc.">
        <title>Draft Genome Sequence of Norvancomycin-Producing Strain Amycolatopsis orientalis CPCC200066.</title>
        <authorList>
            <person name="Lei X."/>
            <person name="Yuan F."/>
            <person name="Shi Y."/>
            <person name="Li X."/>
            <person name="Wang L."/>
            <person name="Hong B."/>
        </authorList>
    </citation>
    <scope>NUCLEOTIDE SEQUENCE [LARGE SCALE GENOMIC DNA]</scope>
    <source>
        <strain evidence="5 6">B-37</strain>
    </source>
</reference>
<dbReference type="NCBIfam" id="TIGR00045">
    <property type="entry name" value="glycerate kinase"/>
    <property type="match status" value="1"/>
</dbReference>
<dbReference type="eggNOG" id="COG1929">
    <property type="taxonomic scope" value="Bacteria"/>
</dbReference>
<dbReference type="InterPro" id="IPR004381">
    <property type="entry name" value="Glycerate_kinase"/>
</dbReference>
<gene>
    <name evidence="5" type="ORF">SD37_29545</name>
</gene>
<evidence type="ECO:0000313" key="6">
    <source>
        <dbReference type="Proteomes" id="UP000093695"/>
    </source>
</evidence>
<dbReference type="Pfam" id="PF02595">
    <property type="entry name" value="Gly_kinase"/>
    <property type="match status" value="1"/>
</dbReference>
<keyword evidence="2 4" id="KW-0808">Transferase</keyword>
<dbReference type="PIRSF" id="PIRSF006078">
    <property type="entry name" value="GlxK"/>
    <property type="match status" value="1"/>
</dbReference>
<dbReference type="PANTHER" id="PTHR21599:SF0">
    <property type="entry name" value="GLYCERATE KINASE"/>
    <property type="match status" value="1"/>
</dbReference>
<accession>A0A193C4H4</accession>
<dbReference type="Gene3D" id="3.90.1510.10">
    <property type="entry name" value="Glycerate kinase, domain 2"/>
    <property type="match status" value="1"/>
</dbReference>
<dbReference type="InterPro" id="IPR018197">
    <property type="entry name" value="Glycerate_kinase_RE-like"/>
</dbReference>
<dbReference type="Proteomes" id="UP000093695">
    <property type="component" value="Chromosome"/>
</dbReference>
<dbReference type="SUPFAM" id="SSF110738">
    <property type="entry name" value="Glycerate kinase I"/>
    <property type="match status" value="1"/>
</dbReference>
<name>A0A193C4H4_AMYOR</name>
<proteinExistence type="inferred from homology"/>
<evidence type="ECO:0000313" key="5">
    <source>
        <dbReference type="EMBL" id="ANN19354.1"/>
    </source>
</evidence>
<organism evidence="5 6">
    <name type="scientific">Amycolatopsis orientalis</name>
    <name type="common">Nocardia orientalis</name>
    <dbReference type="NCBI Taxonomy" id="31958"/>
    <lineage>
        <taxon>Bacteria</taxon>
        <taxon>Bacillati</taxon>
        <taxon>Actinomycetota</taxon>
        <taxon>Actinomycetes</taxon>
        <taxon>Pseudonocardiales</taxon>
        <taxon>Pseudonocardiaceae</taxon>
        <taxon>Amycolatopsis</taxon>
    </lineage>
</organism>
<dbReference type="GO" id="GO:0008887">
    <property type="term" value="F:glycerate kinase activity"/>
    <property type="evidence" value="ECO:0007669"/>
    <property type="project" value="UniProtKB-UniRule"/>
</dbReference>
<evidence type="ECO:0000256" key="2">
    <source>
        <dbReference type="ARBA" id="ARBA00022679"/>
    </source>
</evidence>
<dbReference type="Gene3D" id="3.40.50.10350">
    <property type="entry name" value="Glycerate kinase, domain 1"/>
    <property type="match status" value="1"/>
</dbReference>
<dbReference type="AlphaFoldDB" id="A0A193C4H4"/>
<comment type="similarity">
    <text evidence="1 4">Belongs to the glycerate kinase type-1 family.</text>
</comment>
<evidence type="ECO:0000256" key="1">
    <source>
        <dbReference type="ARBA" id="ARBA00006284"/>
    </source>
</evidence>
<evidence type="ECO:0000256" key="4">
    <source>
        <dbReference type="PIRNR" id="PIRNR006078"/>
    </source>
</evidence>
<dbReference type="RefSeq" id="WP_044855406.1">
    <property type="nucleotide sequence ID" value="NZ_CP016174.1"/>
</dbReference>
<dbReference type="EMBL" id="CP016174">
    <property type="protein sequence ID" value="ANN19354.1"/>
    <property type="molecule type" value="Genomic_DNA"/>
</dbReference>
<dbReference type="InterPro" id="IPR036129">
    <property type="entry name" value="Glycerate_kinase_sf"/>
</dbReference>